<evidence type="ECO:0000313" key="3">
    <source>
        <dbReference type="Proteomes" id="UP001329430"/>
    </source>
</evidence>
<accession>A0AAN7VSH4</accession>
<name>A0AAN7VSH4_9COLE</name>
<dbReference type="Proteomes" id="UP001329430">
    <property type="component" value="Chromosome 1"/>
</dbReference>
<organism evidence="2 3">
    <name type="scientific">Pyrocoelia pectoralis</name>
    <dbReference type="NCBI Taxonomy" id="417401"/>
    <lineage>
        <taxon>Eukaryota</taxon>
        <taxon>Metazoa</taxon>
        <taxon>Ecdysozoa</taxon>
        <taxon>Arthropoda</taxon>
        <taxon>Hexapoda</taxon>
        <taxon>Insecta</taxon>
        <taxon>Pterygota</taxon>
        <taxon>Neoptera</taxon>
        <taxon>Endopterygota</taxon>
        <taxon>Coleoptera</taxon>
        <taxon>Polyphaga</taxon>
        <taxon>Elateriformia</taxon>
        <taxon>Elateroidea</taxon>
        <taxon>Lampyridae</taxon>
        <taxon>Lampyrinae</taxon>
        <taxon>Pyrocoelia</taxon>
    </lineage>
</organism>
<keyword evidence="1" id="KW-0175">Coiled coil</keyword>
<keyword evidence="3" id="KW-1185">Reference proteome</keyword>
<proteinExistence type="predicted"/>
<reference evidence="2 3" key="1">
    <citation type="journal article" date="2024" name="Insects">
        <title>An Improved Chromosome-Level Genome Assembly of the Firefly Pyrocoelia pectoralis.</title>
        <authorList>
            <person name="Fu X."/>
            <person name="Meyer-Rochow V.B."/>
            <person name="Ballantyne L."/>
            <person name="Zhu X."/>
        </authorList>
    </citation>
    <scope>NUCLEOTIDE SEQUENCE [LARGE SCALE GENOMIC DNA]</scope>
    <source>
        <strain evidence="2">XCY_ONT2</strain>
    </source>
</reference>
<protein>
    <submittedName>
        <fullName evidence="2">Uncharacterized protein</fullName>
    </submittedName>
</protein>
<dbReference type="AlphaFoldDB" id="A0AAN7VSH4"/>
<evidence type="ECO:0000313" key="2">
    <source>
        <dbReference type="EMBL" id="KAK5649901.1"/>
    </source>
</evidence>
<comment type="caution">
    <text evidence="2">The sequence shown here is derived from an EMBL/GenBank/DDBJ whole genome shotgun (WGS) entry which is preliminary data.</text>
</comment>
<dbReference type="EMBL" id="JAVRBK010000001">
    <property type="protein sequence ID" value="KAK5649901.1"/>
    <property type="molecule type" value="Genomic_DNA"/>
</dbReference>
<gene>
    <name evidence="2" type="ORF">RI129_000930</name>
</gene>
<sequence length="610" mass="69626">MDSFCELPRNAPKPSTIGKIPIISSVPIVPEVSMIHQSKSQDRADSVYLSYKAWKEQNKIEIVNAAPVSDKVCSSNPQKKLLRFNKLSYGDAPEVTAHTLVTSEPTHFTHNKIMPFDQIYMANIPNKHLELSIVDQPRIGNMENINPNIQHIDSPTRHYLNIEKVVSDSKSSKPKQHQFSTEYEPWLSKCDTLDKLAQFRGVSESGVGEKNRVVDLYNQKYDDIGSNSPGFNKYINTHNVISTRDAAHKCHCKEDSFNQNNNDPTVKDLLKIIQQQNEQLIILQKQVTTLLNNQESQKLTQKLPAVNDNFSIFNDKYKTTTQMDTNVHDFLPKNPSLQQLSLDVMTSFEVSLRRPPNSNKMCNNIPQQPKICEITETECSSSNGNILDGIPKPSYDLSFSLNEPQLQVRESCPTPINSIKVDMRDYSSDSSDDDERANPAWTFYNNIMAQVNHILKKSDMQPTNPCGVELSSNDVMKNKMMQKVKQTTIKHLKSIGVHIPPTESVDEFNDHSMYNQNDVSFAVKQLLMKYLPNEQLSKVTHNQKNYQNVKQPGNIQRRPEFSIATVQYMQKYNLLNEKPEVAAPIRMYESRPNFDRILDVTAIKKQPKLL</sequence>
<evidence type="ECO:0000256" key="1">
    <source>
        <dbReference type="SAM" id="Coils"/>
    </source>
</evidence>
<feature type="coiled-coil region" evidence="1">
    <location>
        <begin position="266"/>
        <end position="293"/>
    </location>
</feature>